<dbReference type="AlphaFoldDB" id="A0A971M1L4"/>
<dbReference type="EC" id="3.5.2.9" evidence="5"/>
<dbReference type="NCBIfam" id="TIGR00370">
    <property type="entry name" value="5-oxoprolinase subunit PxpB"/>
    <property type="match status" value="1"/>
</dbReference>
<comment type="caution">
    <text evidence="5">The sequence shown here is derived from an EMBL/GenBank/DDBJ whole genome shotgun (WGS) entry which is preliminary data.</text>
</comment>
<dbReference type="Pfam" id="PF02682">
    <property type="entry name" value="CT_C_D"/>
    <property type="match status" value="1"/>
</dbReference>
<dbReference type="GO" id="GO:0005524">
    <property type="term" value="F:ATP binding"/>
    <property type="evidence" value="ECO:0007669"/>
    <property type="project" value="UniProtKB-KW"/>
</dbReference>
<evidence type="ECO:0000313" key="6">
    <source>
        <dbReference type="Proteomes" id="UP000777265"/>
    </source>
</evidence>
<evidence type="ECO:0000259" key="4">
    <source>
        <dbReference type="SMART" id="SM00796"/>
    </source>
</evidence>
<dbReference type="Proteomes" id="UP000777265">
    <property type="component" value="Unassembled WGS sequence"/>
</dbReference>
<dbReference type="Gene3D" id="2.40.100.10">
    <property type="entry name" value="Cyclophilin-like"/>
    <property type="match status" value="1"/>
</dbReference>
<dbReference type="SUPFAM" id="SSF160467">
    <property type="entry name" value="PH0987 N-terminal domain-like"/>
    <property type="match status" value="1"/>
</dbReference>
<dbReference type="SUPFAM" id="SSF50891">
    <property type="entry name" value="Cyclophilin-like"/>
    <property type="match status" value="1"/>
</dbReference>
<dbReference type="GO" id="GO:0017168">
    <property type="term" value="F:5-oxoprolinase (ATP-hydrolyzing) activity"/>
    <property type="evidence" value="ECO:0007669"/>
    <property type="project" value="UniProtKB-EC"/>
</dbReference>
<organism evidence="5 6">
    <name type="scientific">Syntrophorhabdus aromaticivorans</name>
    <dbReference type="NCBI Taxonomy" id="328301"/>
    <lineage>
        <taxon>Bacteria</taxon>
        <taxon>Pseudomonadati</taxon>
        <taxon>Thermodesulfobacteriota</taxon>
        <taxon>Syntrophorhabdia</taxon>
        <taxon>Syntrophorhabdales</taxon>
        <taxon>Syntrophorhabdaceae</taxon>
        <taxon>Syntrophorhabdus</taxon>
    </lineage>
</organism>
<dbReference type="InterPro" id="IPR010016">
    <property type="entry name" value="PxpB"/>
</dbReference>
<dbReference type="PANTHER" id="PTHR34698">
    <property type="entry name" value="5-OXOPROLINASE SUBUNIT B"/>
    <property type="match status" value="1"/>
</dbReference>
<reference evidence="5" key="2">
    <citation type="submission" date="2020-01" db="EMBL/GenBank/DDBJ databases">
        <authorList>
            <person name="Campanaro S."/>
        </authorList>
    </citation>
    <scope>NUCLEOTIDE SEQUENCE</scope>
    <source>
        <strain evidence="5">AS06rmzACSIP_7</strain>
    </source>
</reference>
<keyword evidence="2 5" id="KW-0378">Hydrolase</keyword>
<evidence type="ECO:0000256" key="3">
    <source>
        <dbReference type="ARBA" id="ARBA00022840"/>
    </source>
</evidence>
<dbReference type="EMBL" id="JAAYEE010000028">
    <property type="protein sequence ID" value="NLW34180.1"/>
    <property type="molecule type" value="Genomic_DNA"/>
</dbReference>
<feature type="domain" description="Carboxyltransferase" evidence="4">
    <location>
        <begin position="1"/>
        <end position="202"/>
    </location>
</feature>
<keyword evidence="1" id="KW-0547">Nucleotide-binding</keyword>
<reference evidence="5" key="1">
    <citation type="journal article" date="2020" name="Biotechnol. Biofuels">
        <title>New insights from the biogas microbiome by comprehensive genome-resolved metagenomics of nearly 1600 species originating from multiple anaerobic digesters.</title>
        <authorList>
            <person name="Campanaro S."/>
            <person name="Treu L."/>
            <person name="Rodriguez-R L.M."/>
            <person name="Kovalovszki A."/>
            <person name="Ziels R.M."/>
            <person name="Maus I."/>
            <person name="Zhu X."/>
            <person name="Kougias P.G."/>
            <person name="Basile A."/>
            <person name="Luo G."/>
            <person name="Schluter A."/>
            <person name="Konstantinidis K.T."/>
            <person name="Angelidaki I."/>
        </authorList>
    </citation>
    <scope>NUCLEOTIDE SEQUENCE</scope>
    <source>
        <strain evidence="5">AS06rmzACSIP_7</strain>
    </source>
</reference>
<dbReference type="PANTHER" id="PTHR34698:SF2">
    <property type="entry name" value="5-OXOPROLINASE SUBUNIT B"/>
    <property type="match status" value="1"/>
</dbReference>
<evidence type="ECO:0000313" key="5">
    <source>
        <dbReference type="EMBL" id="NLW34180.1"/>
    </source>
</evidence>
<accession>A0A971M1L4</accession>
<gene>
    <name evidence="5" type="primary">pxpB</name>
    <name evidence="5" type="ORF">GXY80_01675</name>
</gene>
<dbReference type="InterPro" id="IPR029000">
    <property type="entry name" value="Cyclophilin-like_dom_sf"/>
</dbReference>
<sequence>MEFSRYGEDGVRIVFGNTIDREVSERIRKYYFFLKSLRLKEIIDIIPSFTSCLIHFDGRRTSLPDFLSLLEERAKDIDTVCTPEPRTYEIPVQYGGEYGPDMEFVCSYSGLTENEVVEIHTSTTYTVFAIGFLPGFPYMGILDKRIYAPRLETPRLKVPEGSVGLAQLQTGIYPFESPAGWRIIGKTCVRLFDNEKEPHNLLRIGDIVRFVAT</sequence>
<dbReference type="Gene3D" id="3.30.1360.40">
    <property type="match status" value="1"/>
</dbReference>
<evidence type="ECO:0000256" key="1">
    <source>
        <dbReference type="ARBA" id="ARBA00022741"/>
    </source>
</evidence>
<evidence type="ECO:0000256" key="2">
    <source>
        <dbReference type="ARBA" id="ARBA00022801"/>
    </source>
</evidence>
<dbReference type="SMART" id="SM00796">
    <property type="entry name" value="AHS1"/>
    <property type="match status" value="1"/>
</dbReference>
<proteinExistence type="predicted"/>
<name>A0A971M1L4_9BACT</name>
<protein>
    <submittedName>
        <fullName evidence="5">5-oxoprolinase subunit PxpB</fullName>
        <ecNumber evidence="5">3.5.2.9</ecNumber>
    </submittedName>
</protein>
<dbReference type="InterPro" id="IPR003833">
    <property type="entry name" value="CT_C_D"/>
</dbReference>
<keyword evidence="3" id="KW-0067">ATP-binding</keyword>